<dbReference type="EMBL" id="MU277270">
    <property type="protein sequence ID" value="KAI0056162.1"/>
    <property type="molecule type" value="Genomic_DNA"/>
</dbReference>
<proteinExistence type="predicted"/>
<organism evidence="1 2">
    <name type="scientific">Artomyces pyxidatus</name>
    <dbReference type="NCBI Taxonomy" id="48021"/>
    <lineage>
        <taxon>Eukaryota</taxon>
        <taxon>Fungi</taxon>
        <taxon>Dikarya</taxon>
        <taxon>Basidiomycota</taxon>
        <taxon>Agaricomycotina</taxon>
        <taxon>Agaricomycetes</taxon>
        <taxon>Russulales</taxon>
        <taxon>Auriscalpiaceae</taxon>
        <taxon>Artomyces</taxon>
    </lineage>
</organism>
<name>A0ACB8SIV5_9AGAM</name>
<comment type="caution">
    <text evidence="1">The sequence shown here is derived from an EMBL/GenBank/DDBJ whole genome shotgun (WGS) entry which is preliminary data.</text>
</comment>
<feature type="non-terminal residue" evidence="1">
    <location>
        <position position="286"/>
    </location>
</feature>
<reference evidence="1" key="1">
    <citation type="submission" date="2021-03" db="EMBL/GenBank/DDBJ databases">
        <authorList>
            <consortium name="DOE Joint Genome Institute"/>
            <person name="Ahrendt S."/>
            <person name="Looney B.P."/>
            <person name="Miyauchi S."/>
            <person name="Morin E."/>
            <person name="Drula E."/>
            <person name="Courty P.E."/>
            <person name="Chicoki N."/>
            <person name="Fauchery L."/>
            <person name="Kohler A."/>
            <person name="Kuo A."/>
            <person name="Labutti K."/>
            <person name="Pangilinan J."/>
            <person name="Lipzen A."/>
            <person name="Riley R."/>
            <person name="Andreopoulos W."/>
            <person name="He G."/>
            <person name="Johnson J."/>
            <person name="Barry K.W."/>
            <person name="Grigoriev I.V."/>
            <person name="Nagy L."/>
            <person name="Hibbett D."/>
            <person name="Henrissat B."/>
            <person name="Matheny P.B."/>
            <person name="Labbe J."/>
            <person name="Martin F."/>
        </authorList>
    </citation>
    <scope>NUCLEOTIDE SEQUENCE</scope>
    <source>
        <strain evidence="1">HHB10654</strain>
    </source>
</reference>
<evidence type="ECO:0000313" key="2">
    <source>
        <dbReference type="Proteomes" id="UP000814140"/>
    </source>
</evidence>
<sequence>MRSKRIGILALQETHLEPEHLNDVNTLYGKQFLVLNSSDPLRPGTSAGVAFVLNKSLILTDDCNLTVLREGRATILSIKWHGEERITLLNIYAPNNYTEQTEFWQSLEEEWVDRNLPKPDFVLGDFNMVEIPMDRAPARTDPANAVQAFQNLRLQLNVTDKWREQYPKERMFTYRGHTNNVVSNSRLDRIYVAHDQAEHVYEWGNETTGSLPTDHWIVSVRYAPIAAPYIGSGRWTWPLWLINDRTLMSEIAKKGIELQKELEQLLVEPNPEKKKQTMWKTFKDDI</sequence>
<evidence type="ECO:0000313" key="1">
    <source>
        <dbReference type="EMBL" id="KAI0056162.1"/>
    </source>
</evidence>
<protein>
    <submittedName>
        <fullName evidence="1">DNase I-like protein</fullName>
    </submittedName>
</protein>
<keyword evidence="2" id="KW-1185">Reference proteome</keyword>
<gene>
    <name evidence="1" type="ORF">BV25DRAFT_1814507</name>
</gene>
<dbReference type="Proteomes" id="UP000814140">
    <property type="component" value="Unassembled WGS sequence"/>
</dbReference>
<reference evidence="1" key="2">
    <citation type="journal article" date="2022" name="New Phytol.">
        <title>Evolutionary transition to the ectomycorrhizal habit in the genomes of a hyperdiverse lineage of mushroom-forming fungi.</title>
        <authorList>
            <person name="Looney B."/>
            <person name="Miyauchi S."/>
            <person name="Morin E."/>
            <person name="Drula E."/>
            <person name="Courty P.E."/>
            <person name="Kohler A."/>
            <person name="Kuo A."/>
            <person name="LaButti K."/>
            <person name="Pangilinan J."/>
            <person name="Lipzen A."/>
            <person name="Riley R."/>
            <person name="Andreopoulos W."/>
            <person name="He G."/>
            <person name="Johnson J."/>
            <person name="Nolan M."/>
            <person name="Tritt A."/>
            <person name="Barry K.W."/>
            <person name="Grigoriev I.V."/>
            <person name="Nagy L.G."/>
            <person name="Hibbett D."/>
            <person name="Henrissat B."/>
            <person name="Matheny P.B."/>
            <person name="Labbe J."/>
            <person name="Martin F.M."/>
        </authorList>
    </citation>
    <scope>NUCLEOTIDE SEQUENCE</scope>
    <source>
        <strain evidence="1">HHB10654</strain>
    </source>
</reference>
<accession>A0ACB8SIV5</accession>